<reference evidence="3 4" key="1">
    <citation type="journal article" date="2019" name="Nat. Plants">
        <title>Stout camphor tree genome fills gaps in understanding of flowering plant genome evolution.</title>
        <authorList>
            <person name="Chaw S.M."/>
            <person name="Liu Y.C."/>
            <person name="Wu Y.W."/>
            <person name="Wang H.Y."/>
            <person name="Lin C.I."/>
            <person name="Wu C.S."/>
            <person name="Ke H.M."/>
            <person name="Chang L.Y."/>
            <person name="Hsu C.Y."/>
            <person name="Yang H.T."/>
            <person name="Sudianto E."/>
            <person name="Hsu M.H."/>
            <person name="Wu K.P."/>
            <person name="Wang L.N."/>
            <person name="Leebens-Mack J.H."/>
            <person name="Tsai I.J."/>
        </authorList>
    </citation>
    <scope>NUCLEOTIDE SEQUENCE [LARGE SCALE GENOMIC DNA]</scope>
    <source>
        <strain evidence="4">cv. Chaw 1501</strain>
        <tissue evidence="3">Young leaves</tissue>
    </source>
</reference>
<organism evidence="3 4">
    <name type="scientific">Cinnamomum micranthum f. kanehirae</name>
    <dbReference type="NCBI Taxonomy" id="337451"/>
    <lineage>
        <taxon>Eukaryota</taxon>
        <taxon>Viridiplantae</taxon>
        <taxon>Streptophyta</taxon>
        <taxon>Embryophyta</taxon>
        <taxon>Tracheophyta</taxon>
        <taxon>Spermatophyta</taxon>
        <taxon>Magnoliopsida</taxon>
        <taxon>Magnoliidae</taxon>
        <taxon>Laurales</taxon>
        <taxon>Lauraceae</taxon>
        <taxon>Cinnamomum</taxon>
    </lineage>
</organism>
<evidence type="ECO:0000256" key="1">
    <source>
        <dbReference type="SAM" id="MobiDB-lite"/>
    </source>
</evidence>
<dbReference type="InterPro" id="IPR044741">
    <property type="entry name" value="NsLTP-like"/>
</dbReference>
<name>A0A3S3QLC3_9MAGN</name>
<proteinExistence type="predicted"/>
<protein>
    <submittedName>
        <fullName evidence="3">Endosperm transfer cell specific PR60</fullName>
    </submittedName>
</protein>
<accession>A0A3S3QLC3</accession>
<dbReference type="Pfam" id="PF14368">
    <property type="entry name" value="LTP_2"/>
    <property type="match status" value="1"/>
</dbReference>
<evidence type="ECO:0000313" key="4">
    <source>
        <dbReference type="Proteomes" id="UP000283530"/>
    </source>
</evidence>
<feature type="region of interest" description="Disordered" evidence="1">
    <location>
        <begin position="177"/>
        <end position="196"/>
    </location>
</feature>
<dbReference type="InterPro" id="IPR016140">
    <property type="entry name" value="Bifunc_inhib/LTP/seed_store"/>
</dbReference>
<dbReference type="CDD" id="cd04660">
    <property type="entry name" value="nsLTP_like"/>
    <property type="match status" value="1"/>
</dbReference>
<feature type="compositionally biased region" description="Polar residues" evidence="1">
    <location>
        <begin position="35"/>
        <end position="44"/>
    </location>
</feature>
<dbReference type="OrthoDB" id="653734at2759"/>
<sequence length="196" mass="21219">MSSTQFGHVAELGSVTKLGLFIVLNRTQTFCNSSVLGSPSPQSRTHPHLSKQPHTPPESQKHTPINIQPTNPRAIDLPNEINPSINGQTSMKTGSKISTLIPISINCKGSLEDLILQCAKYVEVPGPVVAPSQACCNWVQQADIPCLCRNISNELELILSPEKVAYVAKYCQRPLQSGTKRGSKKAVSDSPISLHD</sequence>
<dbReference type="PANTHER" id="PTHR33286:SF1">
    <property type="entry name" value="OS01G0800600 PROTEIN"/>
    <property type="match status" value="1"/>
</dbReference>
<feature type="region of interest" description="Disordered" evidence="1">
    <location>
        <begin position="35"/>
        <end position="75"/>
    </location>
</feature>
<dbReference type="STRING" id="337451.A0A3S3QLC3"/>
<dbReference type="Gene3D" id="1.10.110.10">
    <property type="entry name" value="Plant lipid-transfer and hydrophobic proteins"/>
    <property type="match status" value="1"/>
</dbReference>
<dbReference type="InterPro" id="IPR036312">
    <property type="entry name" value="Bifun_inhib/LTP/seed_sf"/>
</dbReference>
<dbReference type="SUPFAM" id="SSF47699">
    <property type="entry name" value="Bifunctional inhibitor/lipid-transfer protein/seed storage 2S albumin"/>
    <property type="match status" value="1"/>
</dbReference>
<dbReference type="EMBL" id="QPKB01000006">
    <property type="protein sequence ID" value="RWR86973.1"/>
    <property type="molecule type" value="Genomic_DNA"/>
</dbReference>
<feature type="domain" description="Bifunctional inhibitor/plant lipid transfer protein/seed storage helical" evidence="2">
    <location>
        <begin position="95"/>
        <end position="174"/>
    </location>
</feature>
<evidence type="ECO:0000259" key="2">
    <source>
        <dbReference type="Pfam" id="PF14368"/>
    </source>
</evidence>
<feature type="compositionally biased region" description="Polar residues" evidence="1">
    <location>
        <begin position="62"/>
        <end position="71"/>
    </location>
</feature>
<dbReference type="AlphaFoldDB" id="A0A3S3QLC3"/>
<evidence type="ECO:0000313" key="3">
    <source>
        <dbReference type="EMBL" id="RWR86973.1"/>
    </source>
</evidence>
<dbReference type="Proteomes" id="UP000283530">
    <property type="component" value="Unassembled WGS sequence"/>
</dbReference>
<gene>
    <name evidence="3" type="ORF">CKAN_01589800</name>
</gene>
<comment type="caution">
    <text evidence="3">The sequence shown here is derived from an EMBL/GenBank/DDBJ whole genome shotgun (WGS) entry which is preliminary data.</text>
</comment>
<keyword evidence="4" id="KW-1185">Reference proteome</keyword>
<dbReference type="PANTHER" id="PTHR33286">
    <property type="entry name" value="BIFUNCTIONAL INHIBITOR/LIPID-TRANSFER PROTEIN/SEED STORAGE 2S ALBUMIN SUPERFAMILY PROTEIN"/>
    <property type="match status" value="1"/>
</dbReference>